<dbReference type="GO" id="GO:0016787">
    <property type="term" value="F:hydrolase activity"/>
    <property type="evidence" value="ECO:0007669"/>
    <property type="project" value="UniProtKB-KW"/>
</dbReference>
<dbReference type="Proteomes" id="UP000799428">
    <property type="component" value="Unassembled WGS sequence"/>
</dbReference>
<dbReference type="GO" id="GO:0008094">
    <property type="term" value="F:ATP-dependent activity, acting on DNA"/>
    <property type="evidence" value="ECO:0007669"/>
    <property type="project" value="TreeGrafter"/>
</dbReference>
<evidence type="ECO:0008006" key="6">
    <source>
        <dbReference type="Google" id="ProtNLM"/>
    </source>
</evidence>
<dbReference type="OrthoDB" id="448448at2759"/>
<dbReference type="InterPro" id="IPR027417">
    <property type="entry name" value="P-loop_NTPase"/>
</dbReference>
<sequence>MTCTEFVHKFSTINISTHQKAAHEMGKGVKKYLERMNGNSRDSATLFMRPCQNAHHGCCTYQHASVSRLNMHRITCKFVDETYQARALHSKNNPISCPRTAKEVEDGEYNPAKEDVENVTAEHLNQEFKDGDSNAAEKRRFWLEQLESWDEETPFDSPHVQALTSLINYVVNHAQNKRIMVISQFLKYLDMVAAALSRRYNIKPLRFDGTVPQLKRGRIQEYEYAKSNARRMLMTAEWWNYSAEFQAIRRLWRQGQMDKVLVVKFRMENSAIDAEISRREDSYPDYSAIQRGQPDAVRCGSA</sequence>
<dbReference type="GO" id="GO:0006281">
    <property type="term" value="P:DNA repair"/>
    <property type="evidence" value="ECO:0007669"/>
    <property type="project" value="TreeGrafter"/>
</dbReference>
<keyword evidence="2" id="KW-0378">Hydrolase</keyword>
<keyword evidence="3" id="KW-0067">ATP-binding</keyword>
<dbReference type="InterPro" id="IPR050628">
    <property type="entry name" value="SNF2_RAD54_helicase_TF"/>
</dbReference>
<keyword evidence="1" id="KW-0547">Nucleotide-binding</keyword>
<dbReference type="SUPFAM" id="SSF52540">
    <property type="entry name" value="P-loop containing nucleoside triphosphate hydrolases"/>
    <property type="match status" value="1"/>
</dbReference>
<reference evidence="4" key="1">
    <citation type="journal article" date="2020" name="Stud. Mycol.">
        <title>101 Dothideomycetes genomes: a test case for predicting lifestyles and emergence of pathogens.</title>
        <authorList>
            <person name="Haridas S."/>
            <person name="Albert R."/>
            <person name="Binder M."/>
            <person name="Bloem J."/>
            <person name="Labutti K."/>
            <person name="Salamov A."/>
            <person name="Andreopoulos B."/>
            <person name="Baker S."/>
            <person name="Barry K."/>
            <person name="Bills G."/>
            <person name="Bluhm B."/>
            <person name="Cannon C."/>
            <person name="Castanera R."/>
            <person name="Culley D."/>
            <person name="Daum C."/>
            <person name="Ezra D."/>
            <person name="Gonzalez J."/>
            <person name="Henrissat B."/>
            <person name="Kuo A."/>
            <person name="Liang C."/>
            <person name="Lipzen A."/>
            <person name="Lutzoni F."/>
            <person name="Magnuson J."/>
            <person name="Mondo S."/>
            <person name="Nolan M."/>
            <person name="Ohm R."/>
            <person name="Pangilinan J."/>
            <person name="Park H.-J."/>
            <person name="Ramirez L."/>
            <person name="Alfaro M."/>
            <person name="Sun H."/>
            <person name="Tritt A."/>
            <person name="Yoshinaga Y."/>
            <person name="Zwiers L.-H."/>
            <person name="Turgeon B."/>
            <person name="Goodwin S."/>
            <person name="Spatafora J."/>
            <person name="Crous P."/>
            <person name="Grigoriev I."/>
        </authorList>
    </citation>
    <scope>NUCLEOTIDE SEQUENCE</scope>
    <source>
        <strain evidence="4">CBS 279.74</strain>
    </source>
</reference>
<dbReference type="Gene3D" id="3.40.50.300">
    <property type="entry name" value="P-loop containing nucleotide triphosphate hydrolases"/>
    <property type="match status" value="1"/>
</dbReference>
<gene>
    <name evidence="4" type="ORF">K504DRAFT_531124</name>
</gene>
<dbReference type="AlphaFoldDB" id="A0A6G1KGJ8"/>
<dbReference type="CDD" id="cd18793">
    <property type="entry name" value="SF2_C_SNF"/>
    <property type="match status" value="1"/>
</dbReference>
<dbReference type="EMBL" id="MU005766">
    <property type="protein sequence ID" value="KAF2711954.1"/>
    <property type="molecule type" value="Genomic_DNA"/>
</dbReference>
<protein>
    <recommendedName>
        <fullName evidence="6">Helicase C-terminal domain-containing protein</fullName>
    </recommendedName>
</protein>
<keyword evidence="5" id="KW-1185">Reference proteome</keyword>
<organism evidence="4 5">
    <name type="scientific">Pleomassaria siparia CBS 279.74</name>
    <dbReference type="NCBI Taxonomy" id="1314801"/>
    <lineage>
        <taxon>Eukaryota</taxon>
        <taxon>Fungi</taxon>
        <taxon>Dikarya</taxon>
        <taxon>Ascomycota</taxon>
        <taxon>Pezizomycotina</taxon>
        <taxon>Dothideomycetes</taxon>
        <taxon>Pleosporomycetidae</taxon>
        <taxon>Pleosporales</taxon>
        <taxon>Pleomassariaceae</taxon>
        <taxon>Pleomassaria</taxon>
    </lineage>
</organism>
<dbReference type="PANTHER" id="PTHR45626:SF11">
    <property type="entry name" value="FAMILY HELICASE, PUTATIVE (AFU_ORTHOLOGUE AFUA_5G06590)-RELATED"/>
    <property type="match status" value="1"/>
</dbReference>
<proteinExistence type="predicted"/>
<dbReference type="GO" id="GO:0005524">
    <property type="term" value="F:ATP binding"/>
    <property type="evidence" value="ECO:0007669"/>
    <property type="project" value="UniProtKB-KW"/>
</dbReference>
<evidence type="ECO:0000313" key="4">
    <source>
        <dbReference type="EMBL" id="KAF2711954.1"/>
    </source>
</evidence>
<evidence type="ECO:0000256" key="3">
    <source>
        <dbReference type="ARBA" id="ARBA00022840"/>
    </source>
</evidence>
<name>A0A6G1KGJ8_9PLEO</name>
<accession>A0A6G1KGJ8</accession>
<dbReference type="InterPro" id="IPR049730">
    <property type="entry name" value="SNF2/RAD54-like_C"/>
</dbReference>
<evidence type="ECO:0000256" key="1">
    <source>
        <dbReference type="ARBA" id="ARBA00022741"/>
    </source>
</evidence>
<dbReference type="PANTHER" id="PTHR45626">
    <property type="entry name" value="TRANSCRIPTION TERMINATION FACTOR 2-RELATED"/>
    <property type="match status" value="1"/>
</dbReference>
<evidence type="ECO:0000313" key="5">
    <source>
        <dbReference type="Proteomes" id="UP000799428"/>
    </source>
</evidence>
<evidence type="ECO:0000256" key="2">
    <source>
        <dbReference type="ARBA" id="ARBA00022801"/>
    </source>
</evidence>
<dbReference type="GO" id="GO:0005634">
    <property type="term" value="C:nucleus"/>
    <property type="evidence" value="ECO:0007669"/>
    <property type="project" value="TreeGrafter"/>
</dbReference>